<evidence type="ECO:0000256" key="2">
    <source>
        <dbReference type="ARBA" id="ARBA00010835"/>
    </source>
</evidence>
<dbReference type="EMBL" id="JMCB01000008">
    <property type="protein sequence ID" value="KFE67136.1"/>
    <property type="molecule type" value="Genomic_DNA"/>
</dbReference>
<dbReference type="GO" id="GO:0016149">
    <property type="term" value="F:translation release factor activity, codon specific"/>
    <property type="evidence" value="ECO:0007669"/>
    <property type="project" value="UniProtKB-UniRule"/>
</dbReference>
<comment type="similarity">
    <text evidence="2 5">Belongs to the prokaryotic/mitochondrial release factor family.</text>
</comment>
<dbReference type="PATRIC" id="fig|394096.3.peg.4530"/>
<evidence type="ECO:0000259" key="7">
    <source>
        <dbReference type="PROSITE" id="PS00745"/>
    </source>
</evidence>
<dbReference type="InterPro" id="IPR000352">
    <property type="entry name" value="Pep_chain_release_fac_I"/>
</dbReference>
<proteinExistence type="inferred from homology"/>
<comment type="function">
    <text evidence="1 5">Peptide chain release factor 1 directs the termination of translation in response to the peptide chain termination codons UAG and UAA.</text>
</comment>
<evidence type="ECO:0000256" key="6">
    <source>
        <dbReference type="NCBIfam" id="TIGR00019"/>
    </source>
</evidence>
<reference evidence="8 9" key="1">
    <citation type="submission" date="2014-04" db="EMBL/GenBank/DDBJ databases">
        <title>Genome assembly of Hyalangium minutum DSM 14724.</title>
        <authorList>
            <person name="Sharma G."/>
            <person name="Subramanian S."/>
        </authorList>
    </citation>
    <scope>NUCLEOTIDE SEQUENCE [LARGE SCALE GENOMIC DNA]</scope>
    <source>
        <strain evidence="8 9">DSM 14724</strain>
    </source>
</reference>
<keyword evidence="5" id="KW-0963">Cytoplasm</keyword>
<dbReference type="PROSITE" id="PS00745">
    <property type="entry name" value="RF_PROK_I"/>
    <property type="match status" value="1"/>
</dbReference>
<dbReference type="SUPFAM" id="SSF75620">
    <property type="entry name" value="Release factor"/>
    <property type="match status" value="1"/>
</dbReference>
<dbReference type="Pfam" id="PF00472">
    <property type="entry name" value="RF-1"/>
    <property type="match status" value="1"/>
</dbReference>
<dbReference type="GO" id="GO:0005737">
    <property type="term" value="C:cytoplasm"/>
    <property type="evidence" value="ECO:0007669"/>
    <property type="project" value="UniProtKB-SubCell"/>
</dbReference>
<dbReference type="Gene3D" id="6.10.140.1950">
    <property type="match status" value="1"/>
</dbReference>
<dbReference type="PANTHER" id="PTHR43804:SF7">
    <property type="entry name" value="LD18447P"/>
    <property type="match status" value="1"/>
</dbReference>
<evidence type="ECO:0000313" key="9">
    <source>
        <dbReference type="Proteomes" id="UP000028725"/>
    </source>
</evidence>
<keyword evidence="3 5" id="KW-0488">Methylation</keyword>
<evidence type="ECO:0000256" key="3">
    <source>
        <dbReference type="ARBA" id="ARBA00022481"/>
    </source>
</evidence>
<protein>
    <recommendedName>
        <fullName evidence="5 6">Peptide chain release factor 1</fullName>
        <shortName evidence="5">RF-1</shortName>
    </recommendedName>
</protein>
<keyword evidence="4 5" id="KW-0648">Protein biosynthesis</keyword>
<evidence type="ECO:0000256" key="1">
    <source>
        <dbReference type="ARBA" id="ARBA00002986"/>
    </source>
</evidence>
<dbReference type="InterPro" id="IPR004373">
    <property type="entry name" value="RF-1"/>
</dbReference>
<evidence type="ECO:0000313" key="8">
    <source>
        <dbReference type="EMBL" id="KFE67136.1"/>
    </source>
</evidence>
<dbReference type="SMART" id="SM00937">
    <property type="entry name" value="PCRF"/>
    <property type="match status" value="1"/>
</dbReference>
<comment type="caution">
    <text evidence="8">The sequence shown here is derived from an EMBL/GenBank/DDBJ whole genome shotgun (WGS) entry which is preliminary data.</text>
</comment>
<dbReference type="OrthoDB" id="9806673at2"/>
<dbReference type="RefSeq" id="WP_044191143.1">
    <property type="nucleotide sequence ID" value="NZ_JMCB01000008.1"/>
</dbReference>
<feature type="modified residue" description="N5-methylglutamine" evidence="5">
    <location>
        <position position="232"/>
    </location>
</feature>
<comment type="subcellular location">
    <subcellularLocation>
        <location evidence="5">Cytoplasm</location>
    </subcellularLocation>
</comment>
<evidence type="ECO:0000256" key="4">
    <source>
        <dbReference type="ARBA" id="ARBA00022917"/>
    </source>
</evidence>
<dbReference type="AlphaFoldDB" id="A0A085WHH3"/>
<keyword evidence="9" id="KW-1185">Reference proteome</keyword>
<feature type="domain" description="Prokaryotic-type class I peptide chain release factors" evidence="7">
    <location>
        <begin position="225"/>
        <end position="241"/>
    </location>
</feature>
<dbReference type="STRING" id="394096.DB31_8489"/>
<accession>A0A085WHH3</accession>
<dbReference type="NCBIfam" id="TIGR00019">
    <property type="entry name" value="prfA"/>
    <property type="match status" value="1"/>
</dbReference>
<dbReference type="Pfam" id="PF03462">
    <property type="entry name" value="PCRF"/>
    <property type="match status" value="1"/>
</dbReference>
<dbReference type="Gene3D" id="3.30.160.20">
    <property type="match status" value="1"/>
</dbReference>
<dbReference type="PANTHER" id="PTHR43804">
    <property type="entry name" value="LD18447P"/>
    <property type="match status" value="1"/>
</dbReference>
<dbReference type="FunFam" id="3.30.70.1660:FF:000002">
    <property type="entry name" value="Peptide chain release factor 1"/>
    <property type="match status" value="1"/>
</dbReference>
<dbReference type="FunFam" id="3.30.160.20:FF:000004">
    <property type="entry name" value="Peptide chain release factor 1"/>
    <property type="match status" value="1"/>
</dbReference>
<dbReference type="InterPro" id="IPR050057">
    <property type="entry name" value="Prokaryotic/Mito_RF"/>
</dbReference>
<gene>
    <name evidence="5" type="primary">prfA</name>
    <name evidence="8" type="ORF">DB31_8489</name>
</gene>
<comment type="PTM">
    <text evidence="5">Methylated by PrmC. Methylation increases the termination efficiency of RF1.</text>
</comment>
<dbReference type="Gene3D" id="3.30.70.1660">
    <property type="match status" value="2"/>
</dbReference>
<sequence>MIDKLEEVERKFERLTADLSNPEILADTAKLQKVSKERAGLEKLVETFRSYRKVLADLKEVEAWLDGGDADEKAYAREALPGLKQQRDDLEAELKILLLPKDPNDEKNVILEIRAGAGGDEAGLFAEEVMQMYLRYAATKGWSAEVVDLSAGGAGGVKDATITLSGPAVYSHMKYESGVHRVQRVPATEAQGRIHTSTITVSVMPEAEDVDVQINPADIEMQVMRSTGSGGQSVNTTDSAVRLIHKPSGIVVKCQQEKSQTKNRAQAMRMLRAKLYEIEQERIRSERDSMRRGQVGTGDRSEKIRTYNFPQDRLTDHRISLTVHNLPAIMAGGIEDVITACRTHYQAEALKQQTGAPRPPEPPSPRT</sequence>
<dbReference type="Proteomes" id="UP000028725">
    <property type="component" value="Unassembled WGS sequence"/>
</dbReference>
<dbReference type="InterPro" id="IPR005139">
    <property type="entry name" value="PCRF"/>
</dbReference>
<evidence type="ECO:0000256" key="5">
    <source>
        <dbReference type="HAMAP-Rule" id="MF_00093"/>
    </source>
</evidence>
<dbReference type="InterPro" id="IPR045853">
    <property type="entry name" value="Pep_chain_release_fac_I_sf"/>
</dbReference>
<name>A0A085WHH3_9BACT</name>
<dbReference type="NCBIfam" id="NF001859">
    <property type="entry name" value="PRK00591.1"/>
    <property type="match status" value="1"/>
</dbReference>
<organism evidence="8 9">
    <name type="scientific">Hyalangium minutum</name>
    <dbReference type="NCBI Taxonomy" id="394096"/>
    <lineage>
        <taxon>Bacteria</taxon>
        <taxon>Pseudomonadati</taxon>
        <taxon>Myxococcota</taxon>
        <taxon>Myxococcia</taxon>
        <taxon>Myxococcales</taxon>
        <taxon>Cystobacterineae</taxon>
        <taxon>Archangiaceae</taxon>
        <taxon>Hyalangium</taxon>
    </lineage>
</organism>
<dbReference type="HAMAP" id="MF_00093">
    <property type="entry name" value="Rel_fac_1"/>
    <property type="match status" value="1"/>
</dbReference>